<evidence type="ECO:0000259" key="1">
    <source>
        <dbReference type="SMART" id="SM00849"/>
    </source>
</evidence>
<name>A0A328BJ48_9CAUL</name>
<dbReference type="Pfam" id="PF12706">
    <property type="entry name" value="Lactamase_B_2"/>
    <property type="match status" value="1"/>
</dbReference>
<dbReference type="SMART" id="SM00849">
    <property type="entry name" value="Lactamase_B"/>
    <property type="match status" value="1"/>
</dbReference>
<organism evidence="2 3">
    <name type="scientific">Phenylobacterium kunshanense</name>
    <dbReference type="NCBI Taxonomy" id="1445034"/>
    <lineage>
        <taxon>Bacteria</taxon>
        <taxon>Pseudomonadati</taxon>
        <taxon>Pseudomonadota</taxon>
        <taxon>Alphaproteobacteria</taxon>
        <taxon>Caulobacterales</taxon>
        <taxon>Caulobacteraceae</taxon>
        <taxon>Phenylobacterium</taxon>
    </lineage>
</organism>
<accession>A0A328BJ48</accession>
<dbReference type="CDD" id="cd07715">
    <property type="entry name" value="TaR3-like_MBL-fold"/>
    <property type="match status" value="1"/>
</dbReference>
<dbReference type="Proteomes" id="UP000249524">
    <property type="component" value="Unassembled WGS sequence"/>
</dbReference>
<keyword evidence="2" id="KW-0378">Hydrolase</keyword>
<evidence type="ECO:0000313" key="3">
    <source>
        <dbReference type="Proteomes" id="UP000249524"/>
    </source>
</evidence>
<dbReference type="RefSeq" id="WP_111275113.1">
    <property type="nucleotide sequence ID" value="NZ_QFYS01000002.1"/>
</dbReference>
<gene>
    <name evidence="2" type="ORF">DJ019_06220</name>
</gene>
<dbReference type="InterPro" id="IPR036866">
    <property type="entry name" value="RibonucZ/Hydroxyglut_hydro"/>
</dbReference>
<proteinExistence type="predicted"/>
<dbReference type="EMBL" id="QFYS01000002">
    <property type="protein sequence ID" value="RAK67502.1"/>
    <property type="molecule type" value="Genomic_DNA"/>
</dbReference>
<dbReference type="AlphaFoldDB" id="A0A328BJ48"/>
<comment type="caution">
    <text evidence="2">The sequence shown here is derived from an EMBL/GenBank/DDBJ whole genome shotgun (WGS) entry which is preliminary data.</text>
</comment>
<protein>
    <submittedName>
        <fullName evidence="2">MBL fold metallo-hydrolase</fullName>
    </submittedName>
</protein>
<dbReference type="Gene3D" id="3.60.15.10">
    <property type="entry name" value="Ribonuclease Z/Hydroxyacylglutathione hydrolase-like"/>
    <property type="match status" value="1"/>
</dbReference>
<dbReference type="GO" id="GO:0016787">
    <property type="term" value="F:hydrolase activity"/>
    <property type="evidence" value="ECO:0007669"/>
    <property type="project" value="UniProtKB-KW"/>
</dbReference>
<feature type="domain" description="Metallo-beta-lactamase" evidence="1">
    <location>
        <begin position="62"/>
        <end position="239"/>
    </location>
</feature>
<reference evidence="2 3" key="1">
    <citation type="submission" date="2018-05" db="EMBL/GenBank/DDBJ databases">
        <authorList>
            <person name="Lanie J.A."/>
            <person name="Ng W.-L."/>
            <person name="Kazmierczak K.M."/>
            <person name="Andrzejewski T.M."/>
            <person name="Davidsen T.M."/>
            <person name="Wayne K.J."/>
            <person name="Tettelin H."/>
            <person name="Glass J.I."/>
            <person name="Rusch D."/>
            <person name="Podicherti R."/>
            <person name="Tsui H.-C.T."/>
            <person name="Winkler M.E."/>
        </authorList>
    </citation>
    <scope>NUCLEOTIDE SEQUENCE [LARGE SCALE GENOMIC DNA]</scope>
    <source>
        <strain evidence="2 3">BUT-10</strain>
    </source>
</reference>
<dbReference type="InterPro" id="IPR001279">
    <property type="entry name" value="Metallo-B-lactamas"/>
</dbReference>
<dbReference type="SUPFAM" id="SSF56281">
    <property type="entry name" value="Metallo-hydrolase/oxidoreductase"/>
    <property type="match status" value="1"/>
</dbReference>
<dbReference type="PANTHER" id="PTHR42663">
    <property type="entry name" value="HYDROLASE C777.06C-RELATED-RELATED"/>
    <property type="match status" value="1"/>
</dbReference>
<evidence type="ECO:0000313" key="2">
    <source>
        <dbReference type="EMBL" id="RAK67502.1"/>
    </source>
</evidence>
<dbReference type="PANTHER" id="PTHR42663:SF4">
    <property type="entry name" value="SLL1036 PROTEIN"/>
    <property type="match status" value="1"/>
</dbReference>
<sequence length="320" mass="36072">MLVRFWGTRGSLPVARPALAVQGKIARALVAASGRKFNDELEAHAWARNNLPFHTYGSYGGASSCVEIEGADGAFIVCDMGSGLREFGLDAARRCADGHPRVYHFFMSHLHWDHIMGFPFFGPAFDPGAEIVVHAGHPDAEQALRRQQEEISFPVPFDWLRARFTFITHQPGETFQAAGLTVSMIGQHHSHESYGYRFERDGRAVIYSTDSEHKLDNMESEKAFEHFFRDADLVICDTMYSLGDTVSLKQDWGHSSNVVAIDLCHAARAKRLALFHHEPTYSDRDIQHMHAESIRYEELVRADRPPLEVICAYDGLEVRV</sequence>
<keyword evidence="3" id="KW-1185">Reference proteome</keyword>
<dbReference type="OrthoDB" id="9773738at2"/>